<geneLocation type="plasmid" evidence="10">
    <name>ii</name>
</geneLocation>
<feature type="transmembrane region" description="Helical" evidence="6">
    <location>
        <begin position="47"/>
        <end position="68"/>
    </location>
</feature>
<feature type="transmembrane region" description="Helical" evidence="6">
    <location>
        <begin position="395"/>
        <end position="417"/>
    </location>
</feature>
<feature type="transmembrane region" description="Helical" evidence="6">
    <location>
        <begin position="357"/>
        <end position="375"/>
    </location>
</feature>
<dbReference type="PANTHER" id="PTHR43791:SF36">
    <property type="entry name" value="TRANSPORTER, PUTATIVE (AFU_ORTHOLOGUE AFUA_6G08340)-RELATED"/>
    <property type="match status" value="1"/>
</dbReference>
<dbReference type="CDD" id="cd17319">
    <property type="entry name" value="MFS_ExuT_GudP_like"/>
    <property type="match status" value="1"/>
</dbReference>
<dbReference type="PANTHER" id="PTHR43791">
    <property type="entry name" value="PERMEASE-RELATED"/>
    <property type="match status" value="1"/>
</dbReference>
<dbReference type="GO" id="GO:0016020">
    <property type="term" value="C:membrane"/>
    <property type="evidence" value="ECO:0007669"/>
    <property type="project" value="UniProtKB-SubCell"/>
</dbReference>
<evidence type="ECO:0000313" key="11">
    <source>
        <dbReference type="Proteomes" id="UP000256710"/>
    </source>
</evidence>
<organism evidence="9 10">
    <name type="scientific">Cupriavidus neocaledonicus</name>
    <dbReference type="NCBI Taxonomy" id="1040979"/>
    <lineage>
        <taxon>Bacteria</taxon>
        <taxon>Pseudomonadati</taxon>
        <taxon>Pseudomonadota</taxon>
        <taxon>Betaproteobacteria</taxon>
        <taxon>Burkholderiales</taxon>
        <taxon>Burkholderiaceae</taxon>
        <taxon>Cupriavidus</taxon>
    </lineage>
</organism>
<geneLocation type="plasmid" evidence="9">
    <name>II</name>
</geneLocation>
<dbReference type="GO" id="GO:0022857">
    <property type="term" value="F:transmembrane transporter activity"/>
    <property type="evidence" value="ECO:0007669"/>
    <property type="project" value="InterPro"/>
</dbReference>
<evidence type="ECO:0000256" key="5">
    <source>
        <dbReference type="ARBA" id="ARBA00023136"/>
    </source>
</evidence>
<dbReference type="FunFam" id="1.20.1250.20:FF:000018">
    <property type="entry name" value="MFS transporter permease"/>
    <property type="match status" value="1"/>
</dbReference>
<feature type="transmembrane region" description="Helical" evidence="6">
    <location>
        <begin position="146"/>
        <end position="164"/>
    </location>
</feature>
<evidence type="ECO:0000313" key="8">
    <source>
        <dbReference type="EMBL" id="SOZ39227.1"/>
    </source>
</evidence>
<keyword evidence="5 6" id="KW-0472">Membrane</keyword>
<keyword evidence="11" id="KW-1185">Reference proteome</keyword>
<dbReference type="EMBL" id="OFTC01000038">
    <property type="protein sequence ID" value="SOZ39227.1"/>
    <property type="molecule type" value="Genomic_DNA"/>
</dbReference>
<dbReference type="Proteomes" id="UP000255168">
    <property type="component" value="Plasmid II"/>
</dbReference>
<sequence>MQDQQLAASALRKINRRFIPLLFTCFVAAWLDRVNVGFAALTMNNELGLSSTAFGIGAGIFFLTYFALELPSNLLLERYGARRWIARIMLSWGVLSAAMVFVQGEKSFYALRFLLGAAEAGFFPGIVFFLSLWVPAAARGRITASFLLAMPVASVIGGPLSGMLMQLDGIGGLHGWQWMFLVEALPAILLAPMVLHVLRDSPAQAEWLTDAERDWLSRTLAADAVKAPTNHEGAWKLLLNPLVLVLGVVYFGVVGLNYGMSFFLPQIVKEFGVSVGQTGFVTAIPFGIAAIGMIWWGRRSDRLRERRFHLLLPLVLTVIGLTGSTLVEPPALRLVLLSVAAFGIFSALPIFWTLPSAVLPVSSVAAGIAIINSLGNLSGFVDSYAVGAIKDMTGSFAGGMQLIAGFGAVSVGLLILITRNIAWARMDSVAADDVAEPFSRQAT</sequence>
<feature type="transmembrane region" description="Helical" evidence="6">
    <location>
        <begin position="308"/>
        <end position="327"/>
    </location>
</feature>
<dbReference type="EMBL" id="LT984807">
    <property type="protein sequence ID" value="SPD59099.1"/>
    <property type="molecule type" value="Genomic_DNA"/>
</dbReference>
<evidence type="ECO:0000256" key="1">
    <source>
        <dbReference type="ARBA" id="ARBA00004141"/>
    </source>
</evidence>
<evidence type="ECO:0000313" key="10">
    <source>
        <dbReference type="Proteomes" id="UP000255168"/>
    </source>
</evidence>
<keyword evidence="4 6" id="KW-1133">Transmembrane helix</keyword>
<dbReference type="AlphaFoldDB" id="A0A375HLH6"/>
<evidence type="ECO:0000256" key="4">
    <source>
        <dbReference type="ARBA" id="ARBA00022989"/>
    </source>
</evidence>
<dbReference type="Gene3D" id="1.20.1250.20">
    <property type="entry name" value="MFS general substrate transporter like domains"/>
    <property type="match status" value="2"/>
</dbReference>
<feature type="transmembrane region" description="Helical" evidence="6">
    <location>
        <begin position="21"/>
        <end position="41"/>
    </location>
</feature>
<evidence type="ECO:0000256" key="3">
    <source>
        <dbReference type="ARBA" id="ARBA00022692"/>
    </source>
</evidence>
<keyword evidence="3 6" id="KW-0812">Transmembrane</keyword>
<reference evidence="10 11" key="1">
    <citation type="submission" date="2018-01" db="EMBL/GenBank/DDBJ databases">
        <authorList>
            <person name="Clerissi C."/>
        </authorList>
    </citation>
    <scope>NUCLEOTIDE SEQUENCE [LARGE SCALE GENOMIC DNA]</scope>
    <source>
        <strain evidence="8">Cupriavidus taiwanensis STM 6082</strain>
        <strain evidence="9">Cupriavidus taiwanensis STM 6160</strain>
        <plasmid evidence="10">ii</plasmid>
        <plasmid evidence="9">II</plasmid>
    </source>
</reference>
<protein>
    <submittedName>
        <fullName evidence="8 9">Tartrate transporter</fullName>
    </submittedName>
</protein>
<keyword evidence="9" id="KW-0614">Plasmid</keyword>
<dbReference type="Pfam" id="PF07690">
    <property type="entry name" value="MFS_1"/>
    <property type="match status" value="1"/>
</dbReference>
<dbReference type="Proteomes" id="UP000256710">
    <property type="component" value="Unassembled WGS sequence"/>
</dbReference>
<accession>A0A375HLH6</accession>
<feature type="transmembrane region" description="Helical" evidence="6">
    <location>
        <begin position="176"/>
        <end position="198"/>
    </location>
</feature>
<dbReference type="InterPro" id="IPR020846">
    <property type="entry name" value="MFS_dom"/>
</dbReference>
<feature type="transmembrane region" description="Helical" evidence="6">
    <location>
        <begin position="109"/>
        <end position="134"/>
    </location>
</feature>
<feature type="transmembrane region" description="Helical" evidence="6">
    <location>
        <begin position="84"/>
        <end position="103"/>
    </location>
</feature>
<evidence type="ECO:0000313" key="9">
    <source>
        <dbReference type="EMBL" id="SPD59099.1"/>
    </source>
</evidence>
<feature type="domain" description="Major facilitator superfamily (MFS) profile" evidence="7">
    <location>
        <begin position="18"/>
        <end position="422"/>
    </location>
</feature>
<feature type="transmembrane region" description="Helical" evidence="6">
    <location>
        <begin position="237"/>
        <end position="258"/>
    </location>
</feature>
<dbReference type="InterPro" id="IPR011701">
    <property type="entry name" value="MFS"/>
</dbReference>
<evidence type="ECO:0000256" key="6">
    <source>
        <dbReference type="SAM" id="Phobius"/>
    </source>
</evidence>
<evidence type="ECO:0000256" key="2">
    <source>
        <dbReference type="ARBA" id="ARBA00022448"/>
    </source>
</evidence>
<gene>
    <name evidence="9" type="primary">ttuB</name>
    <name evidence="8" type="ORF">CBM2605_B150006</name>
    <name evidence="9" type="ORF">CBM2607_MP10501</name>
</gene>
<feature type="transmembrane region" description="Helical" evidence="6">
    <location>
        <begin position="333"/>
        <end position="352"/>
    </location>
</feature>
<comment type="subcellular location">
    <subcellularLocation>
        <location evidence="1">Membrane</location>
        <topology evidence="1">Multi-pass membrane protein</topology>
    </subcellularLocation>
</comment>
<feature type="transmembrane region" description="Helical" evidence="6">
    <location>
        <begin position="278"/>
        <end position="296"/>
    </location>
</feature>
<keyword evidence="2" id="KW-0813">Transport</keyword>
<dbReference type="SUPFAM" id="SSF103473">
    <property type="entry name" value="MFS general substrate transporter"/>
    <property type="match status" value="1"/>
</dbReference>
<dbReference type="PROSITE" id="PS50850">
    <property type="entry name" value="MFS"/>
    <property type="match status" value="1"/>
</dbReference>
<name>A0A375HLH6_9BURK</name>
<evidence type="ECO:0000259" key="7">
    <source>
        <dbReference type="PROSITE" id="PS50850"/>
    </source>
</evidence>
<proteinExistence type="predicted"/>
<dbReference type="RefSeq" id="WP_018003762.1">
    <property type="nucleotide sequence ID" value="NZ_AQUR01000053.1"/>
</dbReference>
<dbReference type="InterPro" id="IPR036259">
    <property type="entry name" value="MFS_trans_sf"/>
</dbReference>